<dbReference type="GO" id="GO:0005737">
    <property type="term" value="C:cytoplasm"/>
    <property type="evidence" value="ECO:0007669"/>
    <property type="project" value="UniProtKB-SubCell"/>
</dbReference>
<dbReference type="SMART" id="SM00028">
    <property type="entry name" value="TPR"/>
    <property type="match status" value="3"/>
</dbReference>
<gene>
    <name evidence="12" type="primary">Aste57867_9499</name>
    <name evidence="11" type="ORF">As57867_009462</name>
    <name evidence="12" type="ORF">ASTE57867_9499</name>
</gene>
<comment type="subcellular location">
    <subcellularLocation>
        <location evidence="1">Cytoplasm</location>
    </subcellularLocation>
</comment>
<evidence type="ECO:0000256" key="3">
    <source>
        <dbReference type="ARBA" id="ARBA00022737"/>
    </source>
</evidence>
<dbReference type="OrthoDB" id="2423701at2759"/>
<comment type="function">
    <text evidence="5">Acts as a co-chaperone and mediates the association of the chaperones HSP70 and HSP90 probably facilitating substrate transfer from HSP70 to HSP90. Stimulates HSP70 ATPase activity and, in contrast, inhibits HSP90 ATPase activity.</text>
</comment>
<dbReference type="PANTHER" id="PTHR22904">
    <property type="entry name" value="TPR REPEAT CONTAINING PROTEIN"/>
    <property type="match status" value="1"/>
</dbReference>
<evidence type="ECO:0000256" key="6">
    <source>
        <dbReference type="ARBA" id="ARBA00066016"/>
    </source>
</evidence>
<dbReference type="InterPro" id="IPR019734">
    <property type="entry name" value="TPR_rpt"/>
</dbReference>
<evidence type="ECO:0000256" key="7">
    <source>
        <dbReference type="ARBA" id="ARBA00074766"/>
    </source>
</evidence>
<organism evidence="12 13">
    <name type="scientific">Aphanomyces stellatus</name>
    <dbReference type="NCBI Taxonomy" id="120398"/>
    <lineage>
        <taxon>Eukaryota</taxon>
        <taxon>Sar</taxon>
        <taxon>Stramenopiles</taxon>
        <taxon>Oomycota</taxon>
        <taxon>Saprolegniomycetes</taxon>
        <taxon>Saprolegniales</taxon>
        <taxon>Verrucalvaceae</taxon>
        <taxon>Aphanomyces</taxon>
    </lineage>
</organism>
<evidence type="ECO:0000256" key="4">
    <source>
        <dbReference type="ARBA" id="ARBA00022803"/>
    </source>
</evidence>
<dbReference type="PANTHER" id="PTHR22904:SF523">
    <property type="entry name" value="STRESS-INDUCED-PHOSPHOPROTEIN 1"/>
    <property type="match status" value="1"/>
</dbReference>
<keyword evidence="3" id="KW-0677">Repeat</keyword>
<proteinExistence type="predicted"/>
<dbReference type="GO" id="GO:0051879">
    <property type="term" value="F:Hsp90 protein binding"/>
    <property type="evidence" value="ECO:0007669"/>
    <property type="project" value="TreeGrafter"/>
</dbReference>
<feature type="transmembrane region" description="Helical" evidence="10">
    <location>
        <begin position="305"/>
        <end position="329"/>
    </location>
</feature>
<comment type="subunit">
    <text evidence="6">Monomer. Homodimer. Forms a complex composed of HOP and chaperones HSP70 and HSP90; the interaction is stronger in the absence of ATP. Interacts (via TPR 1, 2, 3, 7, 8 and 9 repeats) with HSP70 (via C-terminus); the interaction is direct and is stronger in the absence of ATP. Interacts (via TPR 4, 5 and 6 repeats) with HSP90 (via C-terminus); the interaction is direct.</text>
</comment>
<accession>A0A485KNB9</accession>
<dbReference type="EMBL" id="CAADRA010005166">
    <property type="protein sequence ID" value="VFT86378.1"/>
    <property type="molecule type" value="Genomic_DNA"/>
</dbReference>
<dbReference type="GO" id="GO:0016020">
    <property type="term" value="C:membrane"/>
    <property type="evidence" value="ECO:0007669"/>
    <property type="project" value="InterPro"/>
</dbReference>
<keyword evidence="13" id="KW-1185">Reference proteome</keyword>
<evidence type="ECO:0000256" key="10">
    <source>
        <dbReference type="SAM" id="Phobius"/>
    </source>
</evidence>
<dbReference type="EMBL" id="VJMH01005145">
    <property type="protein sequence ID" value="KAF0699949.1"/>
    <property type="molecule type" value="Genomic_DNA"/>
</dbReference>
<evidence type="ECO:0000256" key="9">
    <source>
        <dbReference type="PROSITE-ProRule" id="PRU00339"/>
    </source>
</evidence>
<keyword evidence="10" id="KW-1133">Transmembrane helix</keyword>
<evidence type="ECO:0000313" key="11">
    <source>
        <dbReference type="EMBL" id="KAF0699949.1"/>
    </source>
</evidence>
<evidence type="ECO:0000256" key="5">
    <source>
        <dbReference type="ARBA" id="ARBA00056105"/>
    </source>
</evidence>
<dbReference type="Pfam" id="PF03661">
    <property type="entry name" value="TMEM33_Pom33"/>
    <property type="match status" value="1"/>
</dbReference>
<dbReference type="FunFam" id="1.25.40.10:FF:000020">
    <property type="entry name" value="Stress-induced phosphoprotein 1"/>
    <property type="match status" value="1"/>
</dbReference>
<evidence type="ECO:0000313" key="13">
    <source>
        <dbReference type="Proteomes" id="UP000332933"/>
    </source>
</evidence>
<feature type="transmembrane region" description="Helical" evidence="10">
    <location>
        <begin position="214"/>
        <end position="236"/>
    </location>
</feature>
<dbReference type="PROSITE" id="PS50005">
    <property type="entry name" value="TPR"/>
    <property type="match status" value="1"/>
</dbReference>
<keyword evidence="2" id="KW-0963">Cytoplasm</keyword>
<evidence type="ECO:0000256" key="8">
    <source>
        <dbReference type="ARBA" id="ARBA00076447"/>
    </source>
</evidence>
<keyword evidence="10" id="KW-0812">Transmembrane</keyword>
<dbReference type="AlphaFoldDB" id="A0A485KNB9"/>
<dbReference type="Pfam" id="PF13414">
    <property type="entry name" value="TPR_11"/>
    <property type="match status" value="1"/>
</dbReference>
<keyword evidence="4 9" id="KW-0802">TPR repeat</keyword>
<dbReference type="Proteomes" id="UP000332933">
    <property type="component" value="Unassembled WGS sequence"/>
</dbReference>
<evidence type="ECO:0000256" key="2">
    <source>
        <dbReference type="ARBA" id="ARBA00022490"/>
    </source>
</evidence>
<reference evidence="12 13" key="1">
    <citation type="submission" date="2019-03" db="EMBL/GenBank/DDBJ databases">
        <authorList>
            <person name="Gaulin E."/>
            <person name="Dumas B."/>
        </authorList>
    </citation>
    <scope>NUCLEOTIDE SEQUENCE [LARGE SCALE GENOMIC DNA]</scope>
    <source>
        <strain evidence="12">CBS 568.67</strain>
    </source>
</reference>
<feature type="transmembrane region" description="Helical" evidence="10">
    <location>
        <begin position="168"/>
        <end position="193"/>
    </location>
</feature>
<evidence type="ECO:0000313" key="12">
    <source>
        <dbReference type="EMBL" id="VFT86378.1"/>
    </source>
</evidence>
<protein>
    <recommendedName>
        <fullName evidence="7">Hsp70-Hsp90 organising protein</fullName>
    </recommendedName>
    <alternativeName>
        <fullName evidence="8">Stress-inducible protein 1</fullName>
    </alternativeName>
</protein>
<dbReference type="Gene3D" id="1.25.40.10">
    <property type="entry name" value="Tetratricopeptide repeat domain"/>
    <property type="match status" value="1"/>
</dbReference>
<keyword evidence="10" id="KW-0472">Membrane</keyword>
<dbReference type="InterPro" id="IPR011990">
    <property type="entry name" value="TPR-like_helical_dom_sf"/>
</dbReference>
<sequence length="401" mass="44382">MVDAADEAKTRGNRFFQEGQYQQAVDAFTEAISIDGSNAVYYSNRSGAYLKLNKAAQAVADARKCVELRPEWPKGYSRLGTSLFYQKKYADAKAAYEKGLTKDAADANLKDGLKNATAALSGAGAPQTLRQLCWDTTHAKFRAYQFVLRALMVISFVLYWTAGWGSAALATFCFGNFFKVAALNFVSFLAYNHGTPQLNAAYGQRLVMDPATQSLLFCLLFWFSSPYALAFFPILLNEIVHFASFASSLLAALGSNAGSTLETAVFDKIMPYFVGPQTPWHTLNTHAKWAAVYHRTPAVVASLDVAIGLSLIFELLTPARNFMLLLVYWQLLRIRYMISPQLKNAFADLDRGITTLVYHPRCPAIVATGYTKLQGMLAGMVKMPTPEEYQQQQGQSKCSIM</sequence>
<name>A0A485KNB9_9STRA</name>
<feature type="transmembrane region" description="Helical" evidence="10">
    <location>
        <begin position="146"/>
        <end position="162"/>
    </location>
</feature>
<feature type="repeat" description="TPR" evidence="9">
    <location>
        <begin position="5"/>
        <end position="38"/>
    </location>
</feature>
<dbReference type="InterPro" id="IPR005344">
    <property type="entry name" value="TMEM33/Pom33"/>
</dbReference>
<evidence type="ECO:0000256" key="1">
    <source>
        <dbReference type="ARBA" id="ARBA00004496"/>
    </source>
</evidence>
<reference evidence="11" key="2">
    <citation type="submission" date="2019-06" db="EMBL/GenBank/DDBJ databases">
        <title>Genomics analysis of Aphanomyces spp. identifies a new class of oomycete effector associated with host adaptation.</title>
        <authorList>
            <person name="Gaulin E."/>
        </authorList>
    </citation>
    <scope>NUCLEOTIDE SEQUENCE</scope>
    <source>
        <strain evidence="11">CBS 578.67</strain>
    </source>
</reference>
<dbReference type="SUPFAM" id="SSF48452">
    <property type="entry name" value="TPR-like"/>
    <property type="match status" value="1"/>
</dbReference>